<dbReference type="Proteomes" id="UP000245768">
    <property type="component" value="Unassembled WGS sequence"/>
</dbReference>
<keyword evidence="3" id="KW-1185">Reference proteome</keyword>
<dbReference type="InParanoid" id="A0A316YIP4"/>
<sequence>MDLVLKQAAYAEEQPYSRAILITHVIHRGFNMWSILGTGATLAWAGYQRPPLSTLYPSLLAGAARGGIFGLGFGALAVTGRMWGRDLVEWQDRSWRLLGHATQNSTDHWSLVGAAAGAIASGTVYASTAKQLSMGTRLVGGAALGSTLGIVAMLASRPLLKAPKA</sequence>
<feature type="transmembrane region" description="Helical" evidence="1">
    <location>
        <begin position="59"/>
        <end position="78"/>
    </location>
</feature>
<keyword evidence="1" id="KW-0812">Transmembrane</keyword>
<dbReference type="AlphaFoldDB" id="A0A316YIP4"/>
<protein>
    <submittedName>
        <fullName evidence="2">Uncharacterized protein</fullName>
    </submittedName>
</protein>
<organism evidence="2 3">
    <name type="scientific">Acaromyces ingoldii</name>
    <dbReference type="NCBI Taxonomy" id="215250"/>
    <lineage>
        <taxon>Eukaryota</taxon>
        <taxon>Fungi</taxon>
        <taxon>Dikarya</taxon>
        <taxon>Basidiomycota</taxon>
        <taxon>Ustilaginomycotina</taxon>
        <taxon>Exobasidiomycetes</taxon>
        <taxon>Exobasidiales</taxon>
        <taxon>Cryptobasidiaceae</taxon>
        <taxon>Acaromyces</taxon>
    </lineage>
</organism>
<accession>A0A316YIP4</accession>
<feature type="transmembrane region" description="Helical" evidence="1">
    <location>
        <begin position="108"/>
        <end position="126"/>
    </location>
</feature>
<evidence type="ECO:0000256" key="1">
    <source>
        <dbReference type="SAM" id="Phobius"/>
    </source>
</evidence>
<keyword evidence="1" id="KW-0472">Membrane</keyword>
<keyword evidence="1" id="KW-1133">Transmembrane helix</keyword>
<feature type="transmembrane region" description="Helical" evidence="1">
    <location>
        <begin position="30"/>
        <end position="47"/>
    </location>
</feature>
<proteinExistence type="predicted"/>
<name>A0A316YIP4_9BASI</name>
<reference evidence="2 3" key="1">
    <citation type="journal article" date="2018" name="Mol. Biol. Evol.">
        <title>Broad Genomic Sampling Reveals a Smut Pathogenic Ancestry of the Fungal Clade Ustilaginomycotina.</title>
        <authorList>
            <person name="Kijpornyongpan T."/>
            <person name="Mondo S.J."/>
            <person name="Barry K."/>
            <person name="Sandor L."/>
            <person name="Lee J."/>
            <person name="Lipzen A."/>
            <person name="Pangilinan J."/>
            <person name="LaButti K."/>
            <person name="Hainaut M."/>
            <person name="Henrissat B."/>
            <person name="Grigoriev I.V."/>
            <person name="Spatafora J.W."/>
            <person name="Aime M.C."/>
        </authorList>
    </citation>
    <scope>NUCLEOTIDE SEQUENCE [LARGE SCALE GENOMIC DNA]</scope>
    <source>
        <strain evidence="2 3">MCA 4198</strain>
    </source>
</reference>
<evidence type="ECO:0000313" key="3">
    <source>
        <dbReference type="Proteomes" id="UP000245768"/>
    </source>
</evidence>
<dbReference type="RefSeq" id="XP_025376249.1">
    <property type="nucleotide sequence ID" value="XM_025521995.1"/>
</dbReference>
<dbReference type="GeneID" id="37043911"/>
<evidence type="ECO:0000313" key="2">
    <source>
        <dbReference type="EMBL" id="PWN89051.1"/>
    </source>
</evidence>
<gene>
    <name evidence="2" type="ORF">FA10DRAFT_267655</name>
</gene>
<feature type="transmembrane region" description="Helical" evidence="1">
    <location>
        <begin position="138"/>
        <end position="160"/>
    </location>
</feature>
<dbReference type="EMBL" id="KZ819637">
    <property type="protein sequence ID" value="PWN89051.1"/>
    <property type="molecule type" value="Genomic_DNA"/>
</dbReference>
<dbReference type="OrthoDB" id="544298at2759"/>